<keyword evidence="3" id="KW-1185">Reference proteome</keyword>
<name>A0A0T6LXL3_WENVI</name>
<dbReference type="RefSeq" id="WP_018385581.1">
    <property type="nucleotide sequence ID" value="NZ_LLZU01000004.1"/>
</dbReference>
<evidence type="ECO:0000313" key="3">
    <source>
        <dbReference type="Proteomes" id="UP000050867"/>
    </source>
</evidence>
<dbReference type="EMBL" id="LLZU01000004">
    <property type="protein sequence ID" value="KRV50778.1"/>
    <property type="molecule type" value="Genomic_DNA"/>
</dbReference>
<accession>A0A0T6LXL3</accession>
<evidence type="ECO:0000313" key="2">
    <source>
        <dbReference type="EMBL" id="KRV50778.1"/>
    </source>
</evidence>
<organism evidence="2 3">
    <name type="scientific">Wenjunlia vitaminophila</name>
    <name type="common">Streptomyces vitaminophilus</name>
    <dbReference type="NCBI Taxonomy" id="76728"/>
    <lineage>
        <taxon>Bacteria</taxon>
        <taxon>Bacillati</taxon>
        <taxon>Actinomycetota</taxon>
        <taxon>Actinomycetes</taxon>
        <taxon>Kitasatosporales</taxon>
        <taxon>Streptomycetaceae</taxon>
        <taxon>Wenjunlia</taxon>
    </lineage>
</organism>
<dbReference type="InterPro" id="IPR007278">
    <property type="entry name" value="DUF397"/>
</dbReference>
<reference evidence="2 3" key="1">
    <citation type="submission" date="2015-10" db="EMBL/GenBank/DDBJ databases">
        <title>Draft genome sequence of pyrrolomycin-producing Streptomyces vitaminophilus.</title>
        <authorList>
            <person name="Graham D.E."/>
            <person name="Mahan K.M."/>
            <person name="Klingeman D.M."/>
            <person name="Hettich R.L."/>
            <person name="Parry R.J."/>
        </authorList>
    </citation>
    <scope>NUCLEOTIDE SEQUENCE [LARGE SCALE GENOMIC DNA]</scope>
    <source>
        <strain evidence="2 3">ATCC 31673</strain>
    </source>
</reference>
<comment type="caution">
    <text evidence="2">The sequence shown here is derived from an EMBL/GenBank/DDBJ whole genome shotgun (WGS) entry which is preliminary data.</text>
</comment>
<evidence type="ECO:0000259" key="1">
    <source>
        <dbReference type="Pfam" id="PF04149"/>
    </source>
</evidence>
<gene>
    <name evidence="2" type="ORF">AQ490_13480</name>
</gene>
<sequence length="64" mass="7086">MTCKPSELDWFKSTYSASNSNDCVEVARTPDTIHVRDSKDPHGPQLTFTAEAWASFVTHVGTLT</sequence>
<dbReference type="Proteomes" id="UP000050867">
    <property type="component" value="Unassembled WGS sequence"/>
</dbReference>
<dbReference type="STRING" id="76728.AQ490_13480"/>
<feature type="domain" description="DUF397" evidence="1">
    <location>
        <begin position="9"/>
        <end position="60"/>
    </location>
</feature>
<protein>
    <submittedName>
        <fullName evidence="2">Toxin</fullName>
    </submittedName>
</protein>
<proteinExistence type="predicted"/>
<dbReference type="Pfam" id="PF04149">
    <property type="entry name" value="DUF397"/>
    <property type="match status" value="1"/>
</dbReference>
<dbReference type="AlphaFoldDB" id="A0A0T6LXL3"/>
<dbReference type="OrthoDB" id="4562195at2"/>